<dbReference type="AlphaFoldDB" id="A0A919FZU1"/>
<gene>
    <name evidence="2" type="ORF">GCM10018793_19200</name>
</gene>
<evidence type="ECO:0000256" key="1">
    <source>
        <dbReference type="SAM" id="MobiDB-lite"/>
    </source>
</evidence>
<accession>A0A919FZU1</accession>
<reference evidence="2" key="1">
    <citation type="journal article" date="2014" name="Int. J. Syst. Evol. Microbiol.">
        <title>Complete genome sequence of Corynebacterium casei LMG S-19264T (=DSM 44701T), isolated from a smear-ripened cheese.</title>
        <authorList>
            <consortium name="US DOE Joint Genome Institute (JGI-PGF)"/>
            <person name="Walter F."/>
            <person name="Albersmeier A."/>
            <person name="Kalinowski J."/>
            <person name="Ruckert C."/>
        </authorList>
    </citation>
    <scope>NUCLEOTIDE SEQUENCE</scope>
    <source>
        <strain evidence="2">JCM 5069</strain>
    </source>
</reference>
<protein>
    <submittedName>
        <fullName evidence="2">Uncharacterized protein</fullName>
    </submittedName>
</protein>
<organism evidence="2 3">
    <name type="scientific">Streptomyces sulfonofaciens</name>
    <dbReference type="NCBI Taxonomy" id="68272"/>
    <lineage>
        <taxon>Bacteria</taxon>
        <taxon>Bacillati</taxon>
        <taxon>Actinomycetota</taxon>
        <taxon>Actinomycetes</taxon>
        <taxon>Kitasatosporales</taxon>
        <taxon>Streptomycetaceae</taxon>
        <taxon>Streptomyces</taxon>
    </lineage>
</organism>
<keyword evidence="3" id="KW-1185">Reference proteome</keyword>
<name>A0A919FZU1_9ACTN</name>
<comment type="caution">
    <text evidence="2">The sequence shown here is derived from an EMBL/GenBank/DDBJ whole genome shotgun (WGS) entry which is preliminary data.</text>
</comment>
<dbReference type="Proteomes" id="UP000603708">
    <property type="component" value="Unassembled WGS sequence"/>
</dbReference>
<feature type="region of interest" description="Disordered" evidence="1">
    <location>
        <begin position="28"/>
        <end position="61"/>
    </location>
</feature>
<proteinExistence type="predicted"/>
<evidence type="ECO:0000313" key="3">
    <source>
        <dbReference type="Proteomes" id="UP000603708"/>
    </source>
</evidence>
<dbReference type="EMBL" id="BNCD01000004">
    <property type="protein sequence ID" value="GHH75562.1"/>
    <property type="molecule type" value="Genomic_DNA"/>
</dbReference>
<sequence length="61" mass="6433">MPPVPRPHAPGSRPRAPWLRPHAASYGVYMDSSDTTPPQRADTAGRAGAGGGQPRTYGGHR</sequence>
<reference evidence="2" key="2">
    <citation type="submission" date="2020-09" db="EMBL/GenBank/DDBJ databases">
        <authorList>
            <person name="Sun Q."/>
            <person name="Ohkuma M."/>
        </authorList>
    </citation>
    <scope>NUCLEOTIDE SEQUENCE</scope>
    <source>
        <strain evidence="2">JCM 5069</strain>
    </source>
</reference>
<evidence type="ECO:0000313" key="2">
    <source>
        <dbReference type="EMBL" id="GHH75562.1"/>
    </source>
</evidence>